<accession>A0A2G8SDL4</accession>
<dbReference type="Proteomes" id="UP000230002">
    <property type="component" value="Unassembled WGS sequence"/>
</dbReference>
<dbReference type="STRING" id="1077348.A0A2G8SDL4"/>
<sequence length="245" mass="27879">MSKSSHFHPLEFNPTTGEPFLALPAPYENIIITPPRLSDAPAIILSMSDPAIYTFLEGPPFPYLPEHADQWLSRIKQETDAAIETLRRANEEKPDEPPIFLEQSPVRIIREVRDDGSDLFLGDIMFVRERYPDLDDKELKETVLQRNAARDLGDPEIVWCIGDFLASSHHGKGIMTAAIKTFIYEWAVPRMGVRQIRVETFSDNAGSRRVFEKLGFTYEKTVAIRKTLNSGRTIDGMDVLCWEAK</sequence>
<feature type="domain" description="N-acetyltransferase" evidence="1">
    <location>
        <begin position="30"/>
        <end position="217"/>
    </location>
</feature>
<protein>
    <recommendedName>
        <fullName evidence="1">N-acetyltransferase domain-containing protein</fullName>
    </recommendedName>
</protein>
<dbReference type="EMBL" id="AYKW01000012">
    <property type="protein sequence ID" value="PIL31831.1"/>
    <property type="molecule type" value="Genomic_DNA"/>
</dbReference>
<dbReference type="GO" id="GO:0016747">
    <property type="term" value="F:acyltransferase activity, transferring groups other than amino-acyl groups"/>
    <property type="evidence" value="ECO:0007669"/>
    <property type="project" value="InterPro"/>
</dbReference>
<dbReference type="PANTHER" id="PTHR43328">
    <property type="entry name" value="ACETYLTRANSFERASE-RELATED"/>
    <property type="match status" value="1"/>
</dbReference>
<dbReference type="PANTHER" id="PTHR43328:SF1">
    <property type="entry name" value="N-ACETYLTRANSFERASE DOMAIN-CONTAINING PROTEIN"/>
    <property type="match status" value="1"/>
</dbReference>
<dbReference type="SUPFAM" id="SSF55729">
    <property type="entry name" value="Acyl-CoA N-acyltransferases (Nat)"/>
    <property type="match status" value="1"/>
</dbReference>
<dbReference type="OrthoDB" id="630895at2759"/>
<organism evidence="2 3">
    <name type="scientific">Ganoderma sinense ZZ0214-1</name>
    <dbReference type="NCBI Taxonomy" id="1077348"/>
    <lineage>
        <taxon>Eukaryota</taxon>
        <taxon>Fungi</taxon>
        <taxon>Dikarya</taxon>
        <taxon>Basidiomycota</taxon>
        <taxon>Agaricomycotina</taxon>
        <taxon>Agaricomycetes</taxon>
        <taxon>Polyporales</taxon>
        <taxon>Polyporaceae</taxon>
        <taxon>Ganoderma</taxon>
    </lineage>
</organism>
<evidence type="ECO:0000313" key="3">
    <source>
        <dbReference type="Proteomes" id="UP000230002"/>
    </source>
</evidence>
<evidence type="ECO:0000313" key="2">
    <source>
        <dbReference type="EMBL" id="PIL31831.1"/>
    </source>
</evidence>
<dbReference type="AlphaFoldDB" id="A0A2G8SDL4"/>
<reference evidence="2 3" key="1">
    <citation type="journal article" date="2015" name="Sci. Rep.">
        <title>Chromosome-level genome map provides insights into diverse defense mechanisms in the medicinal fungus Ganoderma sinense.</title>
        <authorList>
            <person name="Zhu Y."/>
            <person name="Xu J."/>
            <person name="Sun C."/>
            <person name="Zhou S."/>
            <person name="Xu H."/>
            <person name="Nelson D.R."/>
            <person name="Qian J."/>
            <person name="Song J."/>
            <person name="Luo H."/>
            <person name="Xiang L."/>
            <person name="Li Y."/>
            <person name="Xu Z."/>
            <person name="Ji A."/>
            <person name="Wang L."/>
            <person name="Lu S."/>
            <person name="Hayward A."/>
            <person name="Sun W."/>
            <person name="Li X."/>
            <person name="Schwartz D.C."/>
            <person name="Wang Y."/>
            <person name="Chen S."/>
        </authorList>
    </citation>
    <scope>NUCLEOTIDE SEQUENCE [LARGE SCALE GENOMIC DNA]</scope>
    <source>
        <strain evidence="2 3">ZZ0214-1</strain>
    </source>
</reference>
<dbReference type="InterPro" id="IPR000182">
    <property type="entry name" value="GNAT_dom"/>
</dbReference>
<dbReference type="InterPro" id="IPR016181">
    <property type="entry name" value="Acyl_CoA_acyltransferase"/>
</dbReference>
<name>A0A2G8SDL4_9APHY</name>
<dbReference type="Gene3D" id="3.40.630.30">
    <property type="match status" value="1"/>
</dbReference>
<comment type="caution">
    <text evidence="2">The sequence shown here is derived from an EMBL/GenBank/DDBJ whole genome shotgun (WGS) entry which is preliminary data.</text>
</comment>
<dbReference type="Pfam" id="PF13302">
    <property type="entry name" value="Acetyltransf_3"/>
    <property type="match status" value="1"/>
</dbReference>
<proteinExistence type="predicted"/>
<keyword evidence="3" id="KW-1185">Reference proteome</keyword>
<gene>
    <name evidence="2" type="ORF">GSI_06535</name>
</gene>
<evidence type="ECO:0000259" key="1">
    <source>
        <dbReference type="Pfam" id="PF13302"/>
    </source>
</evidence>